<keyword evidence="4" id="KW-0862">Zinc</keyword>
<feature type="domain" description="Alpha-carbonic anhydrase" evidence="8">
    <location>
        <begin position="24"/>
        <end position="248"/>
    </location>
</feature>
<evidence type="ECO:0000256" key="7">
    <source>
        <dbReference type="SAM" id="SignalP"/>
    </source>
</evidence>
<evidence type="ECO:0000256" key="3">
    <source>
        <dbReference type="ARBA" id="ARBA00022723"/>
    </source>
</evidence>
<evidence type="ECO:0000256" key="2">
    <source>
        <dbReference type="ARBA" id="ARBA00012925"/>
    </source>
</evidence>
<keyword evidence="3" id="KW-0479">Metal-binding</keyword>
<reference evidence="9" key="1">
    <citation type="submission" date="2020-07" db="EMBL/GenBank/DDBJ databases">
        <title>Clinical and genomic characterization of carbapenemase-producing Enterobacterales causing secondary infections during the COVID-19 crisis at a New York City hospital.</title>
        <authorList>
            <person name="Gomez-Simmonds A."/>
            <person name="Annavajhala M.K."/>
            <person name="Uhlemann A.-C."/>
        </authorList>
    </citation>
    <scope>NUCLEOTIDE SEQUENCE</scope>
    <source>
        <strain evidence="9">NK1396</strain>
    </source>
</reference>
<dbReference type="EMBL" id="JACXTA010000001">
    <property type="protein sequence ID" value="MBD3707201.1"/>
    <property type="molecule type" value="Genomic_DNA"/>
</dbReference>
<sequence>MMKHISGKAALLALSMISATAYASHWSYQGEGAPEHWGELDEAYKTCKSGMYQSPVNIDNTVKAHISPLETHYIDGPVILTNNGHTIRGRVKMPIHATASRLINSAGRYSSSISMHHPKTRCTVKKYAMEMHLVHKNADGELTVVAVMFDQGAANTELDKLWGVMPGQVDQNVTIKPTLDMNKLLPADKTYWRFSGSLTTPPCSEGVTWLVLKHPLTVSAEQLQKFTHTLHHENSRPVQPLHGRLVVE</sequence>
<organism evidence="9 10">
    <name type="scientific">Enterobacter hormaechei</name>
    <dbReference type="NCBI Taxonomy" id="158836"/>
    <lineage>
        <taxon>Bacteria</taxon>
        <taxon>Pseudomonadati</taxon>
        <taxon>Pseudomonadota</taxon>
        <taxon>Gammaproteobacteria</taxon>
        <taxon>Enterobacterales</taxon>
        <taxon>Enterobacteriaceae</taxon>
        <taxon>Enterobacter</taxon>
        <taxon>Enterobacter cloacae complex</taxon>
    </lineage>
</organism>
<dbReference type="CDD" id="cd03124">
    <property type="entry name" value="alpha_CA_prokaryotic_like"/>
    <property type="match status" value="1"/>
</dbReference>
<evidence type="ECO:0000256" key="5">
    <source>
        <dbReference type="ARBA" id="ARBA00023239"/>
    </source>
</evidence>
<dbReference type="PANTHER" id="PTHR18952:SF265">
    <property type="entry name" value="CARBONIC ANHYDRASE"/>
    <property type="match status" value="1"/>
</dbReference>
<dbReference type="InterPro" id="IPR001148">
    <property type="entry name" value="CA_dom"/>
</dbReference>
<gene>
    <name evidence="9" type="ORF">IE983_18010</name>
</gene>
<comment type="catalytic activity">
    <reaction evidence="6">
        <text>hydrogencarbonate + H(+) = CO2 + H2O</text>
        <dbReference type="Rhea" id="RHEA:10748"/>
        <dbReference type="ChEBI" id="CHEBI:15377"/>
        <dbReference type="ChEBI" id="CHEBI:15378"/>
        <dbReference type="ChEBI" id="CHEBI:16526"/>
        <dbReference type="ChEBI" id="CHEBI:17544"/>
        <dbReference type="EC" id="4.2.1.1"/>
    </reaction>
</comment>
<dbReference type="SUPFAM" id="SSF51069">
    <property type="entry name" value="Carbonic anhydrase"/>
    <property type="match status" value="1"/>
</dbReference>
<dbReference type="Proteomes" id="UP000655273">
    <property type="component" value="Unassembled WGS sequence"/>
</dbReference>
<dbReference type="GO" id="GO:0004089">
    <property type="term" value="F:carbonate dehydratase activity"/>
    <property type="evidence" value="ECO:0007669"/>
    <property type="project" value="UniProtKB-EC"/>
</dbReference>
<feature type="chain" id="PRO_5038103576" description="carbonic anhydrase" evidence="7">
    <location>
        <begin position="24"/>
        <end position="248"/>
    </location>
</feature>
<dbReference type="EC" id="4.2.1.1" evidence="2"/>
<keyword evidence="7" id="KW-0732">Signal</keyword>
<dbReference type="SMART" id="SM01057">
    <property type="entry name" value="Carb_anhydrase"/>
    <property type="match status" value="1"/>
</dbReference>
<feature type="signal peptide" evidence="7">
    <location>
        <begin position="1"/>
        <end position="23"/>
    </location>
</feature>
<comment type="similarity">
    <text evidence="1">Belongs to the alpha-carbonic anhydrase family.</text>
</comment>
<dbReference type="InterPro" id="IPR023561">
    <property type="entry name" value="Carbonic_anhydrase_a-class"/>
</dbReference>
<dbReference type="Gene3D" id="3.10.200.10">
    <property type="entry name" value="Alpha carbonic anhydrase"/>
    <property type="match status" value="1"/>
</dbReference>
<accession>A0A927DIU5</accession>
<protein>
    <recommendedName>
        <fullName evidence="2">carbonic anhydrase</fullName>
        <ecNumber evidence="2">4.2.1.1</ecNumber>
    </recommendedName>
</protein>
<evidence type="ECO:0000256" key="4">
    <source>
        <dbReference type="ARBA" id="ARBA00022833"/>
    </source>
</evidence>
<evidence type="ECO:0000256" key="6">
    <source>
        <dbReference type="ARBA" id="ARBA00048348"/>
    </source>
</evidence>
<comment type="caution">
    <text evidence="9">The sequence shown here is derived from an EMBL/GenBank/DDBJ whole genome shotgun (WGS) entry which is preliminary data.</text>
</comment>
<dbReference type="PANTHER" id="PTHR18952">
    <property type="entry name" value="CARBONIC ANHYDRASE"/>
    <property type="match status" value="1"/>
</dbReference>
<dbReference type="InterPro" id="IPR036398">
    <property type="entry name" value="CA_dom_sf"/>
</dbReference>
<dbReference type="PROSITE" id="PS51144">
    <property type="entry name" value="ALPHA_CA_2"/>
    <property type="match status" value="1"/>
</dbReference>
<dbReference type="InterPro" id="IPR041891">
    <property type="entry name" value="Alpha_CA_prokaryot-like"/>
</dbReference>
<evidence type="ECO:0000256" key="1">
    <source>
        <dbReference type="ARBA" id="ARBA00010718"/>
    </source>
</evidence>
<dbReference type="AlphaFoldDB" id="A0A927DIU5"/>
<evidence type="ECO:0000259" key="8">
    <source>
        <dbReference type="PROSITE" id="PS51144"/>
    </source>
</evidence>
<name>A0A927DIU5_9ENTR</name>
<keyword evidence="5" id="KW-0456">Lyase</keyword>
<dbReference type="Pfam" id="PF00194">
    <property type="entry name" value="Carb_anhydrase"/>
    <property type="match status" value="1"/>
</dbReference>
<dbReference type="GO" id="GO:0008270">
    <property type="term" value="F:zinc ion binding"/>
    <property type="evidence" value="ECO:0007669"/>
    <property type="project" value="InterPro"/>
</dbReference>
<evidence type="ECO:0000313" key="10">
    <source>
        <dbReference type="Proteomes" id="UP000655273"/>
    </source>
</evidence>
<proteinExistence type="inferred from homology"/>
<evidence type="ECO:0000313" key="9">
    <source>
        <dbReference type="EMBL" id="MBD3707201.1"/>
    </source>
</evidence>